<feature type="binding site" description="axial binding residue" evidence="6">
    <location>
        <position position="46"/>
    </location>
    <ligand>
        <name>heme c</name>
        <dbReference type="ChEBI" id="CHEBI:61717"/>
        <label>1</label>
    </ligand>
    <ligandPart>
        <name>Fe</name>
        <dbReference type="ChEBI" id="CHEBI:18248"/>
    </ligandPart>
</feature>
<feature type="binding site" description="axial binding residue" evidence="6">
    <location>
        <position position="56"/>
    </location>
    <ligand>
        <name>heme c</name>
        <dbReference type="ChEBI" id="CHEBI:61717"/>
        <label>1</label>
    </ligand>
    <ligandPart>
        <name>Fe</name>
        <dbReference type="ChEBI" id="CHEBI:18248"/>
    </ligandPart>
</feature>
<feature type="binding site" description="axial binding residue" evidence="6">
    <location>
        <position position="87"/>
    </location>
    <ligand>
        <name>heme c</name>
        <dbReference type="ChEBI" id="CHEBI:61717"/>
        <label>1</label>
    </ligand>
    <ligandPart>
        <name>Fe</name>
        <dbReference type="ChEBI" id="CHEBI:18248"/>
    </ligandPart>
</feature>
<evidence type="ECO:0000256" key="3">
    <source>
        <dbReference type="ARBA" id="ARBA00022723"/>
    </source>
</evidence>
<evidence type="ECO:0000256" key="6">
    <source>
        <dbReference type="PIRSR" id="PIRSR602322-1"/>
    </source>
</evidence>
<evidence type="ECO:0000256" key="2">
    <source>
        <dbReference type="ARBA" id="ARBA00022617"/>
    </source>
</evidence>
<dbReference type="Proteomes" id="UP000317155">
    <property type="component" value="Unassembled WGS sequence"/>
</dbReference>
<dbReference type="GO" id="GO:0046872">
    <property type="term" value="F:metal ion binding"/>
    <property type="evidence" value="ECO:0007669"/>
    <property type="project" value="UniProtKB-KW"/>
</dbReference>
<feature type="binding site" description="axial binding residue" evidence="6">
    <location>
        <position position="69"/>
    </location>
    <ligand>
        <name>heme c</name>
        <dbReference type="ChEBI" id="CHEBI:61717"/>
        <label>2</label>
    </ligand>
    <ligandPart>
        <name>Fe</name>
        <dbReference type="ChEBI" id="CHEBI:18248"/>
    </ligandPart>
</feature>
<dbReference type="InterPro" id="IPR002322">
    <property type="entry name" value="Cyt_c_III"/>
</dbReference>
<feature type="binding site" description="axial binding residue" evidence="6">
    <location>
        <position position="105"/>
    </location>
    <ligand>
        <name>heme c</name>
        <dbReference type="ChEBI" id="CHEBI:61717"/>
        <label>1</label>
    </ligand>
    <ligandPart>
        <name>Fe</name>
        <dbReference type="ChEBI" id="CHEBI:18248"/>
    </ligandPart>
</feature>
<comment type="cofactor">
    <cofactor evidence="6">
        <name>heme c</name>
        <dbReference type="ChEBI" id="CHEBI:61717"/>
    </cofactor>
    <text evidence="6">Binds 4 heme c groups covalently per monomer.</text>
</comment>
<protein>
    <submittedName>
        <fullName evidence="9">Cytochrome c3 family protein</fullName>
    </submittedName>
</protein>
<dbReference type="RefSeq" id="WP_092057782.1">
    <property type="nucleotide sequence ID" value="NZ_FOJJ01000037.1"/>
</dbReference>
<dbReference type="SUPFAM" id="SSF48695">
    <property type="entry name" value="Multiheme cytochromes"/>
    <property type="match status" value="1"/>
</dbReference>
<organism evidence="9 10">
    <name type="scientific">Trichloromonas acetexigens</name>
    <dbReference type="NCBI Taxonomy" id="38815"/>
    <lineage>
        <taxon>Bacteria</taxon>
        <taxon>Pseudomonadati</taxon>
        <taxon>Thermodesulfobacteriota</taxon>
        <taxon>Desulfuromonadia</taxon>
        <taxon>Desulfuromonadales</taxon>
        <taxon>Trichloromonadaceae</taxon>
        <taxon>Trichloromonas</taxon>
    </lineage>
</organism>
<keyword evidence="4" id="KW-0249">Electron transport</keyword>
<dbReference type="Gene3D" id="3.90.10.10">
    <property type="entry name" value="Cytochrome C3"/>
    <property type="match status" value="1"/>
</dbReference>
<feature type="binding site" description="axial binding residue" evidence="6">
    <location>
        <position position="70"/>
    </location>
    <ligand>
        <name>heme c</name>
        <dbReference type="ChEBI" id="CHEBI:61717"/>
        <label>1</label>
    </ligand>
    <ligandPart>
        <name>Fe</name>
        <dbReference type="ChEBI" id="CHEBI:18248"/>
    </ligandPart>
</feature>
<evidence type="ECO:0000259" key="8">
    <source>
        <dbReference type="Pfam" id="PF02085"/>
    </source>
</evidence>
<evidence type="ECO:0000256" key="7">
    <source>
        <dbReference type="SAM" id="SignalP"/>
    </source>
</evidence>
<name>A0A550JFH5_9BACT</name>
<proteinExistence type="predicted"/>
<feature type="binding site" description="axial binding residue" evidence="6">
    <location>
        <position position="53"/>
    </location>
    <ligand>
        <name>heme c</name>
        <dbReference type="ChEBI" id="CHEBI:61717"/>
        <label>1</label>
    </ligand>
    <ligandPart>
        <name>Fe</name>
        <dbReference type="ChEBI" id="CHEBI:18248"/>
    </ligandPart>
</feature>
<dbReference type="GO" id="GO:0009055">
    <property type="term" value="F:electron transfer activity"/>
    <property type="evidence" value="ECO:0007669"/>
    <property type="project" value="InterPro"/>
</dbReference>
<sequence>MKNILPLLFTLFLLLSAEVVLAENGPATLELGGLSQPKVSFNHGTHQALTGDCKTCHHMGVGNGGCKGCHGRDGRFADATTAIHDSCNGCHAERAVAGSDACGFCHPGAVGTTESAPSAGPGGKGKNRR</sequence>
<feature type="binding site" description="axial binding residue" evidence="6">
    <location>
        <position position="91"/>
    </location>
    <ligand>
        <name>heme c</name>
        <dbReference type="ChEBI" id="CHEBI:61717"/>
        <label>1</label>
    </ligand>
    <ligandPart>
        <name>Fe</name>
        <dbReference type="ChEBI" id="CHEBI:18248"/>
    </ligandPart>
</feature>
<feature type="binding site" description="axial binding residue" evidence="6">
    <location>
        <position position="106"/>
    </location>
    <ligand>
        <name>heme c</name>
        <dbReference type="ChEBI" id="CHEBI:61717"/>
        <label>1</label>
    </ligand>
    <ligandPart>
        <name>Fe</name>
        <dbReference type="ChEBI" id="CHEBI:18248"/>
    </ligandPart>
</feature>
<dbReference type="OrthoDB" id="5421852at2"/>
<dbReference type="PRINTS" id="PR00609">
    <property type="entry name" value="CYTOCHROMEC3"/>
</dbReference>
<feature type="binding site" description="axial binding residue" evidence="6">
    <location>
        <position position="90"/>
    </location>
    <ligand>
        <name>heme c</name>
        <dbReference type="ChEBI" id="CHEBI:61717"/>
        <label>1</label>
    </ligand>
    <ligandPart>
        <name>Fe</name>
        <dbReference type="ChEBI" id="CHEBI:18248"/>
    </ligandPart>
</feature>
<feature type="binding site" description="axial binding residue" evidence="6">
    <location>
        <position position="58"/>
    </location>
    <ligand>
        <name>heme c</name>
        <dbReference type="ChEBI" id="CHEBI:61717"/>
        <label>1</label>
    </ligand>
    <ligandPart>
        <name>Fe</name>
        <dbReference type="ChEBI" id="CHEBI:18248"/>
    </ligandPart>
</feature>
<keyword evidence="5 6" id="KW-0408">Iron</keyword>
<keyword evidence="3 6" id="KW-0479">Metal-binding</keyword>
<reference evidence="9 10" key="1">
    <citation type="submission" date="2019-07" db="EMBL/GenBank/DDBJ databases">
        <title>Insights of Desulfuromonas acetexigens electromicrobiology.</title>
        <authorList>
            <person name="Katuri K."/>
            <person name="Sapireddy V."/>
            <person name="Shaw D.R."/>
            <person name="Saikaly P."/>
        </authorList>
    </citation>
    <scope>NUCLEOTIDE SEQUENCE [LARGE SCALE GENOMIC DNA]</scope>
    <source>
        <strain evidence="9 10">2873</strain>
    </source>
</reference>
<dbReference type="GO" id="GO:0020037">
    <property type="term" value="F:heme binding"/>
    <property type="evidence" value="ECO:0007669"/>
    <property type="project" value="InterPro"/>
</dbReference>
<evidence type="ECO:0000256" key="1">
    <source>
        <dbReference type="ARBA" id="ARBA00022448"/>
    </source>
</evidence>
<accession>A0A550JFH5</accession>
<dbReference type="InterPro" id="IPR036280">
    <property type="entry name" value="Multihaem_cyt_sf"/>
</dbReference>
<feature type="binding site" description="axial binding residue" evidence="6">
    <location>
        <position position="102"/>
    </location>
    <ligand>
        <name>heme c</name>
        <dbReference type="ChEBI" id="CHEBI:61717"/>
        <label>1</label>
    </ligand>
    <ligandPart>
        <name>Fe</name>
        <dbReference type="ChEBI" id="CHEBI:18248"/>
    </ligandPart>
</feature>
<feature type="signal peptide" evidence="7">
    <location>
        <begin position="1"/>
        <end position="22"/>
    </location>
</feature>
<feature type="chain" id="PRO_5021806286" evidence="7">
    <location>
        <begin position="23"/>
        <end position="129"/>
    </location>
</feature>
<dbReference type="AlphaFoldDB" id="A0A550JFH5"/>
<dbReference type="InterPro" id="IPR020942">
    <property type="entry name" value="Cyt_c_III_dom"/>
</dbReference>
<evidence type="ECO:0000313" key="10">
    <source>
        <dbReference type="Proteomes" id="UP000317155"/>
    </source>
</evidence>
<feature type="binding site" description="axial binding residue" evidence="6">
    <location>
        <position position="43"/>
    </location>
    <ligand>
        <name>heme c</name>
        <dbReference type="ChEBI" id="CHEBI:61717"/>
        <label>1</label>
    </ligand>
    <ligandPart>
        <name>Fe</name>
        <dbReference type="ChEBI" id="CHEBI:18248"/>
    </ligandPart>
</feature>
<comment type="caution">
    <text evidence="9">The sequence shown here is derived from an EMBL/GenBank/DDBJ whole genome shotgun (WGS) entry which is preliminary data.</text>
</comment>
<dbReference type="CDD" id="cd08168">
    <property type="entry name" value="Cytochrom_C3"/>
    <property type="match status" value="1"/>
</dbReference>
<keyword evidence="10" id="KW-1185">Reference proteome</keyword>
<evidence type="ECO:0000256" key="5">
    <source>
        <dbReference type="ARBA" id="ARBA00023004"/>
    </source>
</evidence>
<keyword evidence="7" id="KW-0732">Signal</keyword>
<feature type="domain" description="Class III cytochrome C" evidence="8">
    <location>
        <begin position="34"/>
        <end position="106"/>
    </location>
</feature>
<feature type="binding site" description="axial binding residue" evidence="6">
    <location>
        <position position="57"/>
    </location>
    <ligand>
        <name>heme c</name>
        <dbReference type="ChEBI" id="CHEBI:61717"/>
        <label>1</label>
    </ligand>
    <ligandPart>
        <name>Fe</name>
        <dbReference type="ChEBI" id="CHEBI:18248"/>
    </ligandPart>
</feature>
<evidence type="ECO:0000313" key="9">
    <source>
        <dbReference type="EMBL" id="TRO81955.1"/>
    </source>
</evidence>
<evidence type="ECO:0000256" key="4">
    <source>
        <dbReference type="ARBA" id="ARBA00022982"/>
    </source>
</evidence>
<keyword evidence="2 6" id="KW-0349">Heme</keyword>
<keyword evidence="1" id="KW-0813">Transport</keyword>
<gene>
    <name evidence="9" type="ORF">FL622_09165</name>
</gene>
<dbReference type="Pfam" id="PF02085">
    <property type="entry name" value="Cytochrom_CIII"/>
    <property type="match status" value="1"/>
</dbReference>
<dbReference type="EMBL" id="VJVV01000005">
    <property type="protein sequence ID" value="TRO81955.1"/>
    <property type="molecule type" value="Genomic_DNA"/>
</dbReference>